<comment type="similarity">
    <text evidence="1">Belongs to the 4-hydroxybenzoyl-CoA thioesterase family.</text>
</comment>
<gene>
    <name evidence="3" type="ORF">SAMN05660836_01253</name>
</gene>
<dbReference type="Pfam" id="PF13279">
    <property type="entry name" value="4HBT_2"/>
    <property type="match status" value="1"/>
</dbReference>
<evidence type="ECO:0000256" key="1">
    <source>
        <dbReference type="ARBA" id="ARBA00005953"/>
    </source>
</evidence>
<protein>
    <submittedName>
        <fullName evidence="3">Acyl-CoA thioester hydrolase</fullName>
    </submittedName>
</protein>
<keyword evidence="2 3" id="KW-0378">Hydrolase</keyword>
<dbReference type="Proteomes" id="UP000199611">
    <property type="component" value="Unassembled WGS sequence"/>
</dbReference>
<evidence type="ECO:0000256" key="2">
    <source>
        <dbReference type="ARBA" id="ARBA00022801"/>
    </source>
</evidence>
<dbReference type="STRING" id="39841.SAMN05660836_01253"/>
<dbReference type="Gene3D" id="3.10.129.10">
    <property type="entry name" value="Hotdog Thioesterase"/>
    <property type="match status" value="1"/>
</dbReference>
<proteinExistence type="inferred from homology"/>
<dbReference type="OrthoDB" id="9799036at2"/>
<name>A0A1I4T670_9BACT</name>
<dbReference type="PANTHER" id="PTHR31793:SF27">
    <property type="entry name" value="NOVEL THIOESTERASE SUPERFAMILY DOMAIN AND SAPOSIN A-TYPE DOMAIN CONTAINING PROTEIN (0610012H03RIK)"/>
    <property type="match status" value="1"/>
</dbReference>
<reference evidence="4" key="1">
    <citation type="submission" date="2016-10" db="EMBL/GenBank/DDBJ databases">
        <authorList>
            <person name="Varghese N."/>
            <person name="Submissions S."/>
        </authorList>
    </citation>
    <scope>NUCLEOTIDE SEQUENCE [LARGE SCALE GENOMIC DNA]</scope>
    <source>
        <strain evidence="4">DSM 9990</strain>
    </source>
</reference>
<dbReference type="SUPFAM" id="SSF54637">
    <property type="entry name" value="Thioesterase/thiol ester dehydrase-isomerase"/>
    <property type="match status" value="1"/>
</dbReference>
<dbReference type="PANTHER" id="PTHR31793">
    <property type="entry name" value="4-HYDROXYBENZOYL-COA THIOESTERASE FAMILY MEMBER"/>
    <property type="match status" value="1"/>
</dbReference>
<keyword evidence="4" id="KW-1185">Reference proteome</keyword>
<dbReference type="InterPro" id="IPR050563">
    <property type="entry name" value="4-hydroxybenzoyl-CoA_TE"/>
</dbReference>
<dbReference type="CDD" id="cd00586">
    <property type="entry name" value="4HBT"/>
    <property type="match status" value="1"/>
</dbReference>
<dbReference type="AlphaFoldDB" id="A0A1I4T670"/>
<dbReference type="GO" id="GO:0047617">
    <property type="term" value="F:fatty acyl-CoA hydrolase activity"/>
    <property type="evidence" value="ECO:0007669"/>
    <property type="project" value="TreeGrafter"/>
</dbReference>
<accession>A0A1I4T670</accession>
<organism evidence="3 4">
    <name type="scientific">Thermodesulforhabdus norvegica</name>
    <dbReference type="NCBI Taxonomy" id="39841"/>
    <lineage>
        <taxon>Bacteria</taxon>
        <taxon>Pseudomonadati</taxon>
        <taxon>Thermodesulfobacteriota</taxon>
        <taxon>Syntrophobacteria</taxon>
        <taxon>Syntrophobacterales</taxon>
        <taxon>Thermodesulforhabdaceae</taxon>
        <taxon>Thermodesulforhabdus</taxon>
    </lineage>
</organism>
<dbReference type="EMBL" id="FOUU01000003">
    <property type="protein sequence ID" value="SFM72222.1"/>
    <property type="molecule type" value="Genomic_DNA"/>
</dbReference>
<sequence>MARRFVQIEDFPVRITLPVLWGHMDAFQHVNNVIYFRYFETARIEYFDRTPLMKIMKEKGVGPILASTSCRYIRPLRYPDIIEVGCRMLWVSDSEAEQEYGVYSTKQKAIAAVGTGLIVAYDYGKQQRTNFPEEFFEAVKAIEPSVEIRRR</sequence>
<evidence type="ECO:0000313" key="3">
    <source>
        <dbReference type="EMBL" id="SFM72222.1"/>
    </source>
</evidence>
<dbReference type="InterPro" id="IPR029069">
    <property type="entry name" value="HotDog_dom_sf"/>
</dbReference>
<evidence type="ECO:0000313" key="4">
    <source>
        <dbReference type="Proteomes" id="UP000199611"/>
    </source>
</evidence>
<dbReference type="RefSeq" id="WP_093394322.1">
    <property type="nucleotide sequence ID" value="NZ_FOUU01000003.1"/>
</dbReference>